<dbReference type="SUPFAM" id="SSF53697">
    <property type="entry name" value="SIS domain"/>
    <property type="match status" value="1"/>
</dbReference>
<evidence type="ECO:0000313" key="9">
    <source>
        <dbReference type="EMBL" id="MBC3797023.1"/>
    </source>
</evidence>
<dbReference type="NCBIfam" id="NF010697">
    <property type="entry name" value="PRK14097.1"/>
    <property type="match status" value="1"/>
</dbReference>
<evidence type="ECO:0000256" key="4">
    <source>
        <dbReference type="ARBA" id="ARBA00023152"/>
    </source>
</evidence>
<dbReference type="InterPro" id="IPR018189">
    <property type="entry name" value="Phosphoglucose_isomerase_CS"/>
</dbReference>
<keyword evidence="4 7" id="KW-0324">Glycolysis</keyword>
<gene>
    <name evidence="7" type="primary">pgi</name>
    <name evidence="9" type="ORF">GH807_08180</name>
</gene>
<dbReference type="EMBL" id="WJBB01000008">
    <property type="protein sequence ID" value="MBC3797023.1"/>
    <property type="molecule type" value="Genomic_DNA"/>
</dbReference>
<comment type="caution">
    <text evidence="7">Lacks conserved residue(s) required for the propagation of feature annotation.</text>
</comment>
<comment type="catalytic activity">
    <reaction evidence="6 7 8">
        <text>alpha-D-glucose 6-phosphate = beta-D-fructose 6-phosphate</text>
        <dbReference type="Rhea" id="RHEA:11816"/>
        <dbReference type="ChEBI" id="CHEBI:57634"/>
        <dbReference type="ChEBI" id="CHEBI:58225"/>
        <dbReference type="EC" id="5.3.1.9"/>
    </reaction>
</comment>
<comment type="function">
    <text evidence="7">Catalyzes the reversible isomerization of glucose-6-phosphate to fructose-6-phosphate.</text>
</comment>
<dbReference type="RefSeq" id="WP_148604914.1">
    <property type="nucleotide sequence ID" value="NZ_RXYB01000017.1"/>
</dbReference>
<dbReference type="EC" id="5.3.1.9" evidence="7"/>
<accession>A0ABR6WL78</accession>
<dbReference type="CDD" id="cd05015">
    <property type="entry name" value="SIS_PGI_1"/>
    <property type="match status" value="1"/>
</dbReference>
<evidence type="ECO:0000256" key="5">
    <source>
        <dbReference type="ARBA" id="ARBA00023235"/>
    </source>
</evidence>
<evidence type="ECO:0000256" key="6">
    <source>
        <dbReference type="ARBA" id="ARBA00029321"/>
    </source>
</evidence>
<comment type="caution">
    <text evidence="9">The sequence shown here is derived from an EMBL/GenBank/DDBJ whole genome shotgun (WGS) entry which is preliminary data.</text>
</comment>
<evidence type="ECO:0000256" key="8">
    <source>
        <dbReference type="RuleBase" id="RU000612"/>
    </source>
</evidence>
<feature type="active site" evidence="7">
    <location>
        <position position="422"/>
    </location>
</feature>
<dbReference type="HAMAP" id="MF_00473">
    <property type="entry name" value="G6P_isomerase"/>
    <property type="match status" value="1"/>
</dbReference>
<keyword evidence="3 7" id="KW-0312">Gluconeogenesis</keyword>
<keyword evidence="5 7" id="KW-0413">Isomerase</keyword>
<proteinExistence type="inferred from homology"/>
<dbReference type="PROSITE" id="PS00765">
    <property type="entry name" value="P_GLUCOSE_ISOMERASE_1"/>
    <property type="match status" value="1"/>
</dbReference>
<sequence length="445" mass="49662">MSIHFDLSYANIKLSELKNRFDELSLANEKLMKKTGIGNDFLGWVDYPVQYDEREFSRIKQAAKKIQENCDALVVIGIGGSYLGAKAVISALTSPFYNEEPRVKRNAPKIYFAGQNISGKYIENLLALLEDQDVCVNVVSKSGTTTESAIAFRFFKEFLERKYGKDGAKDRIFITTDASKGALKFMATKEGYECFVIPDDIGGRYSVFTAVGLLPIAAAGIDIDAFIAGGKEGYEDYQNPDFDDNPCFQYALYRNVLYNSGKNIEILVDYDPSLEYISEWWKQLFGESDGKDGKGLFPVAVHFSTDLHSMGQMIQDGPKNHFETVLVIDEDQSEIVVLQDQADLEGLNYLADQKIDAINEKAFKGTLLAHVDGGVPNGIIHLKKLDAFTLGKLIYFFEKACGLDGYLLGVNPFNQPGVEAYKKNMFALLHKPGYEALTAELEERL</sequence>
<dbReference type="InterPro" id="IPR001672">
    <property type="entry name" value="G6P_Isomerase"/>
</dbReference>
<reference evidence="9 10" key="1">
    <citation type="journal article" date="2020" name="mSystems">
        <title>Defining Genomic and Predicted Metabolic Features of the Acetobacterium Genus.</title>
        <authorList>
            <person name="Ross D.E."/>
            <person name="Marshall C.W."/>
            <person name="Gulliver D."/>
            <person name="May H.D."/>
            <person name="Norman R.S."/>
        </authorList>
    </citation>
    <scope>NUCLEOTIDE SEQUENCE [LARGE SCALE GENOMIC DNA]</scope>
    <source>
        <strain evidence="9 10">DSM 9173</strain>
    </source>
</reference>
<dbReference type="CDD" id="cd05016">
    <property type="entry name" value="SIS_PGI_2"/>
    <property type="match status" value="1"/>
</dbReference>
<evidence type="ECO:0000256" key="3">
    <source>
        <dbReference type="ARBA" id="ARBA00022432"/>
    </source>
</evidence>
<comment type="pathway">
    <text evidence="1 7 8">Carbohydrate degradation; glycolysis; D-glyceraldehyde 3-phosphate and glycerone phosphate from D-glucose: step 2/4.</text>
</comment>
<dbReference type="GO" id="GO:0004347">
    <property type="term" value="F:glucose-6-phosphate isomerase activity"/>
    <property type="evidence" value="ECO:0007669"/>
    <property type="project" value="UniProtKB-EC"/>
</dbReference>
<evidence type="ECO:0000313" key="10">
    <source>
        <dbReference type="Proteomes" id="UP000653358"/>
    </source>
</evidence>
<evidence type="ECO:0000256" key="2">
    <source>
        <dbReference type="ARBA" id="ARBA00006604"/>
    </source>
</evidence>
<dbReference type="Gene3D" id="3.40.50.10490">
    <property type="entry name" value="Glucose-6-phosphate isomerase like protein, domain 1"/>
    <property type="match status" value="2"/>
</dbReference>
<dbReference type="PRINTS" id="PR00662">
    <property type="entry name" value="G6PISOMERASE"/>
</dbReference>
<evidence type="ECO:0000256" key="1">
    <source>
        <dbReference type="ARBA" id="ARBA00004926"/>
    </source>
</evidence>
<comment type="similarity">
    <text evidence="2 7 8">Belongs to the GPI family.</text>
</comment>
<comment type="pathway">
    <text evidence="7">Carbohydrate biosynthesis; gluconeogenesis.</text>
</comment>
<dbReference type="PANTHER" id="PTHR11469:SF1">
    <property type="entry name" value="GLUCOSE-6-PHOSPHATE ISOMERASE"/>
    <property type="match status" value="1"/>
</dbReference>
<dbReference type="Proteomes" id="UP000653358">
    <property type="component" value="Unassembled WGS sequence"/>
</dbReference>
<dbReference type="Pfam" id="PF00342">
    <property type="entry name" value="PGI"/>
    <property type="match status" value="1"/>
</dbReference>
<evidence type="ECO:0000256" key="7">
    <source>
        <dbReference type="HAMAP-Rule" id="MF_00473"/>
    </source>
</evidence>
<name>A0ABR6WL78_9FIRM</name>
<dbReference type="PANTHER" id="PTHR11469">
    <property type="entry name" value="GLUCOSE-6-PHOSPHATE ISOMERASE"/>
    <property type="match status" value="1"/>
</dbReference>
<keyword evidence="10" id="KW-1185">Reference proteome</keyword>
<dbReference type="InterPro" id="IPR046348">
    <property type="entry name" value="SIS_dom_sf"/>
</dbReference>
<dbReference type="InterPro" id="IPR035482">
    <property type="entry name" value="SIS_PGI_2"/>
</dbReference>
<protein>
    <recommendedName>
        <fullName evidence="7">Glucose-6-phosphate isomerase</fullName>
        <shortName evidence="7">GPI</shortName>
        <ecNumber evidence="7">5.3.1.9</ecNumber>
    </recommendedName>
    <alternativeName>
        <fullName evidence="7">Phosphoglucose isomerase</fullName>
        <shortName evidence="7">PGI</shortName>
    </alternativeName>
    <alternativeName>
        <fullName evidence="7">Phosphohexose isomerase</fullName>
        <shortName evidence="7">PHI</shortName>
    </alternativeName>
</protein>
<dbReference type="PROSITE" id="PS00174">
    <property type="entry name" value="P_GLUCOSE_ISOMERASE_2"/>
    <property type="match status" value="1"/>
</dbReference>
<dbReference type="PROSITE" id="PS51463">
    <property type="entry name" value="P_GLUCOSE_ISOMERASE_3"/>
    <property type="match status" value="1"/>
</dbReference>
<organism evidence="9 10">
    <name type="scientific">Acetobacterium tundrae</name>
    <dbReference type="NCBI Taxonomy" id="132932"/>
    <lineage>
        <taxon>Bacteria</taxon>
        <taxon>Bacillati</taxon>
        <taxon>Bacillota</taxon>
        <taxon>Clostridia</taxon>
        <taxon>Eubacteriales</taxon>
        <taxon>Eubacteriaceae</taxon>
        <taxon>Acetobacterium</taxon>
    </lineage>
</organism>
<feature type="active site" description="Proton donor" evidence="7">
    <location>
        <position position="287"/>
    </location>
</feature>
<dbReference type="InterPro" id="IPR035476">
    <property type="entry name" value="SIS_PGI_1"/>
</dbReference>
<keyword evidence="7" id="KW-0963">Cytoplasm</keyword>
<comment type="subcellular location">
    <subcellularLocation>
        <location evidence="7">Cytoplasm</location>
    </subcellularLocation>
</comment>